<evidence type="ECO:0000256" key="3">
    <source>
        <dbReference type="ARBA" id="ARBA00023136"/>
    </source>
</evidence>
<dbReference type="PROSITE" id="PS50853">
    <property type="entry name" value="FN3"/>
    <property type="match status" value="1"/>
</dbReference>
<dbReference type="Gene3D" id="2.60.40.10">
    <property type="entry name" value="Immunoglobulins"/>
    <property type="match status" value="6"/>
</dbReference>
<keyword evidence="8" id="KW-0732">Signal</keyword>
<dbReference type="Gene3D" id="1.20.5.900">
    <property type="entry name" value="transmembrane domain of human cd4"/>
    <property type="match status" value="1"/>
</dbReference>
<evidence type="ECO:0000256" key="2">
    <source>
        <dbReference type="ARBA" id="ARBA00022737"/>
    </source>
</evidence>
<feature type="signal peptide" evidence="8">
    <location>
        <begin position="1"/>
        <end position="20"/>
    </location>
</feature>
<dbReference type="Pfam" id="PF13895">
    <property type="entry name" value="Ig_2"/>
    <property type="match status" value="1"/>
</dbReference>
<feature type="domain" description="Ig-like" evidence="9">
    <location>
        <begin position="307"/>
        <end position="389"/>
    </location>
</feature>
<feature type="chain" id="PRO_5036225914" evidence="8">
    <location>
        <begin position="21"/>
        <end position="850"/>
    </location>
</feature>
<comment type="caution">
    <text evidence="12">The sequence shown here is derived from an EMBL/GenBank/DDBJ whole genome shotgun (WGS) entry which is preliminary data.</text>
</comment>
<dbReference type="Pfam" id="PF08205">
    <property type="entry name" value="C2-set_2"/>
    <property type="match status" value="1"/>
</dbReference>
<dbReference type="InterPro" id="IPR007110">
    <property type="entry name" value="Ig-like_dom"/>
</dbReference>
<dbReference type="PANTHER" id="PTHR11640:SF31">
    <property type="entry name" value="IRREGULAR CHIASM C-ROUGHEST PROTEIN-RELATED"/>
    <property type="match status" value="1"/>
</dbReference>
<dbReference type="CDD" id="cd00063">
    <property type="entry name" value="FN3"/>
    <property type="match status" value="1"/>
</dbReference>
<gene>
    <name evidence="11" type="ORF">EDS130_LOCUS7504</name>
    <name evidence="12" type="ORF">XAT740_LOCUS20876</name>
</gene>
<proteinExistence type="predicted"/>
<dbReference type="CDD" id="cd00096">
    <property type="entry name" value="Ig"/>
    <property type="match status" value="2"/>
</dbReference>
<evidence type="ECO:0000259" key="9">
    <source>
        <dbReference type="PROSITE" id="PS50835"/>
    </source>
</evidence>
<dbReference type="Proteomes" id="UP000663852">
    <property type="component" value="Unassembled WGS sequence"/>
</dbReference>
<evidence type="ECO:0000256" key="1">
    <source>
        <dbReference type="ARBA" id="ARBA00004479"/>
    </source>
</evidence>
<dbReference type="GO" id="GO:0098609">
    <property type="term" value="P:cell-cell adhesion"/>
    <property type="evidence" value="ECO:0007669"/>
    <property type="project" value="TreeGrafter"/>
</dbReference>
<dbReference type="InterPro" id="IPR013162">
    <property type="entry name" value="CD80_C2-set"/>
</dbReference>
<organism evidence="12 13">
    <name type="scientific">Adineta ricciae</name>
    <name type="common">Rotifer</name>
    <dbReference type="NCBI Taxonomy" id="249248"/>
    <lineage>
        <taxon>Eukaryota</taxon>
        <taxon>Metazoa</taxon>
        <taxon>Spiralia</taxon>
        <taxon>Gnathifera</taxon>
        <taxon>Rotifera</taxon>
        <taxon>Eurotatoria</taxon>
        <taxon>Bdelloidea</taxon>
        <taxon>Adinetida</taxon>
        <taxon>Adinetidae</taxon>
        <taxon>Adineta</taxon>
    </lineage>
</organism>
<protein>
    <submittedName>
        <fullName evidence="12">Uncharacterized protein</fullName>
    </submittedName>
</protein>
<keyword evidence="7" id="KW-1133">Transmembrane helix</keyword>
<keyword evidence="2" id="KW-0677">Repeat</keyword>
<dbReference type="PROSITE" id="PS50835">
    <property type="entry name" value="IG_LIKE"/>
    <property type="match status" value="5"/>
</dbReference>
<reference evidence="12" key="1">
    <citation type="submission" date="2021-02" db="EMBL/GenBank/DDBJ databases">
        <authorList>
            <person name="Nowell W R."/>
        </authorList>
    </citation>
    <scope>NUCLEOTIDE SEQUENCE</scope>
</reference>
<dbReference type="InterPro" id="IPR013783">
    <property type="entry name" value="Ig-like_fold"/>
</dbReference>
<dbReference type="EMBL" id="CAJNOJ010000023">
    <property type="protein sequence ID" value="CAF0854964.1"/>
    <property type="molecule type" value="Genomic_DNA"/>
</dbReference>
<dbReference type="Pfam" id="PF13927">
    <property type="entry name" value="Ig_3"/>
    <property type="match status" value="1"/>
</dbReference>
<keyword evidence="5" id="KW-0325">Glycoprotein</keyword>
<dbReference type="Pfam" id="PF07679">
    <property type="entry name" value="I-set"/>
    <property type="match status" value="2"/>
</dbReference>
<keyword evidence="7" id="KW-0812">Transmembrane</keyword>
<dbReference type="SMART" id="SM00060">
    <property type="entry name" value="FN3"/>
    <property type="match status" value="1"/>
</dbReference>
<evidence type="ECO:0000256" key="5">
    <source>
        <dbReference type="ARBA" id="ARBA00023180"/>
    </source>
</evidence>
<dbReference type="InterPro" id="IPR003599">
    <property type="entry name" value="Ig_sub"/>
</dbReference>
<dbReference type="Proteomes" id="UP000663828">
    <property type="component" value="Unassembled WGS sequence"/>
</dbReference>
<evidence type="ECO:0000256" key="6">
    <source>
        <dbReference type="ARBA" id="ARBA00023319"/>
    </source>
</evidence>
<feature type="domain" description="Ig-like" evidence="9">
    <location>
        <begin position="401"/>
        <end position="496"/>
    </location>
</feature>
<dbReference type="OrthoDB" id="6272054at2759"/>
<evidence type="ECO:0000313" key="13">
    <source>
        <dbReference type="Proteomes" id="UP000663828"/>
    </source>
</evidence>
<dbReference type="InterPro" id="IPR013098">
    <property type="entry name" value="Ig_I-set"/>
</dbReference>
<dbReference type="InterPro" id="IPR021963">
    <property type="entry name" value="Tcell_CD4_Cterm"/>
</dbReference>
<dbReference type="InterPro" id="IPR003961">
    <property type="entry name" value="FN3_dom"/>
</dbReference>
<keyword evidence="13" id="KW-1185">Reference proteome</keyword>
<dbReference type="InterPro" id="IPR036116">
    <property type="entry name" value="FN3_sf"/>
</dbReference>
<dbReference type="SMART" id="SM00409">
    <property type="entry name" value="IG"/>
    <property type="match status" value="5"/>
</dbReference>
<accession>A0A814SKY2</accession>
<dbReference type="SUPFAM" id="SSF49265">
    <property type="entry name" value="Fibronectin type III"/>
    <property type="match status" value="1"/>
</dbReference>
<dbReference type="Pfam" id="PF00041">
    <property type="entry name" value="fn3"/>
    <property type="match status" value="1"/>
</dbReference>
<feature type="domain" description="Ig-like" evidence="9">
    <location>
        <begin position="119"/>
        <end position="207"/>
    </location>
</feature>
<feature type="domain" description="Ig-like" evidence="9">
    <location>
        <begin position="21"/>
        <end position="98"/>
    </location>
</feature>
<feature type="transmembrane region" description="Helical" evidence="7">
    <location>
        <begin position="683"/>
        <end position="709"/>
    </location>
</feature>
<dbReference type="InterPro" id="IPR003598">
    <property type="entry name" value="Ig_sub2"/>
</dbReference>
<dbReference type="AlphaFoldDB" id="A0A814SKY2"/>
<keyword evidence="3 7" id="KW-0472">Membrane</keyword>
<dbReference type="PANTHER" id="PTHR11640">
    <property type="entry name" value="NEPHRIN"/>
    <property type="match status" value="1"/>
</dbReference>
<feature type="domain" description="Fibronectin type-III" evidence="10">
    <location>
        <begin position="498"/>
        <end position="582"/>
    </location>
</feature>
<dbReference type="SUPFAM" id="SSF48726">
    <property type="entry name" value="Immunoglobulin"/>
    <property type="match status" value="5"/>
</dbReference>
<dbReference type="InterPro" id="IPR036179">
    <property type="entry name" value="Ig-like_dom_sf"/>
</dbReference>
<feature type="domain" description="Ig-like" evidence="9">
    <location>
        <begin position="214"/>
        <end position="302"/>
    </location>
</feature>
<keyword evidence="6" id="KW-0393">Immunoglobulin domain</keyword>
<dbReference type="GO" id="GO:0050839">
    <property type="term" value="F:cell adhesion molecule binding"/>
    <property type="evidence" value="ECO:0007669"/>
    <property type="project" value="TreeGrafter"/>
</dbReference>
<evidence type="ECO:0000259" key="10">
    <source>
        <dbReference type="PROSITE" id="PS50853"/>
    </source>
</evidence>
<evidence type="ECO:0000256" key="8">
    <source>
        <dbReference type="SAM" id="SignalP"/>
    </source>
</evidence>
<sequence length="850" mass="97245">MYQITIVVFLVLLIVQWIHTSRIVDTRTVTEKQGRDVILKCRFERLQERDRVMWSKDDVVLSVNTEISGDKRKYEITDQYNLIIKSVVGQDSGRYLCQNFDQALSINVHLTVLTRPSQPDLQQTNRSLVEHQIGRFLCVTKGGNPLPTFQWLLNDIQLNESLYHIYPNTRQSYSELHLPLEKRFHNAILTCQIHNQALDKPLQASFTLNIQYKPEVSLHSNRSVVSNLNLLVTENDHLTIDCQIDSNPSLIKPIIWLKNGVLIPGNTSPSLVLRSIKRADDGEYTCSSTNAIGQSQSSVNIRVQYSPLIELIGGGIKTENERLVLSCNVNSYPLIDYYQWYKNNERLNTSALTSSIVIEKVSKEDAGNYVCLVKNTLKYSNGSAIERFNKTQIKVLVQYVPKVHAEHTIVAVDLQETNIELHCQIDTYPEATISWKFENRILLNSTKYSILQKNSSSYLILHQIESTIDYGFYSCNATNKLGYNSTNIQLRSKDVPDSPRDFNVTNVGYSAISVQWKPGFDGGWPQSFWISLDNSLWKETNQTQFTFTKLQHLEHYNITVRAHNQLGQSAKSAFLRVQTKDLPIGKEELPHLEYSSLHVSERSIHYRINDSVFTSLKVPLCIRIEVSNYTHTCQRLVTSSGMIKLDKAFLNRVVNTSICLDQYENFCGEIFPVQIKRETTFNWIFIIVSSVITVTLLILIGLCIFCFILKRRKRRRNPTHSLITISNKKSCQHPVILEPVTPNSTKFFSNITYPEQQQIPPSYLNLDPFPGKLSNTSSEQKSILSNSDQLTVADLNQSLTQNQTTNCPPENITYGFPYYENNDRDDNDGVYSTPMKNDSSNKKTVYEVVV</sequence>
<dbReference type="SMART" id="SM00408">
    <property type="entry name" value="IGc2"/>
    <property type="match status" value="4"/>
</dbReference>
<dbReference type="InterPro" id="IPR051275">
    <property type="entry name" value="Cell_adhesion_signaling"/>
</dbReference>
<evidence type="ECO:0000256" key="7">
    <source>
        <dbReference type="SAM" id="Phobius"/>
    </source>
</evidence>
<comment type="subcellular location">
    <subcellularLocation>
        <location evidence="1">Membrane</location>
        <topology evidence="1">Single-pass type I membrane protein</topology>
    </subcellularLocation>
</comment>
<name>A0A814SKY2_ADIRI</name>
<dbReference type="GO" id="GO:0005911">
    <property type="term" value="C:cell-cell junction"/>
    <property type="evidence" value="ECO:0007669"/>
    <property type="project" value="TreeGrafter"/>
</dbReference>
<dbReference type="EMBL" id="CAJNOR010001476">
    <property type="protein sequence ID" value="CAF1149600.1"/>
    <property type="molecule type" value="Genomic_DNA"/>
</dbReference>
<evidence type="ECO:0000256" key="4">
    <source>
        <dbReference type="ARBA" id="ARBA00023157"/>
    </source>
</evidence>
<dbReference type="Pfam" id="PF12104">
    <property type="entry name" value="Tcell_CD4_C"/>
    <property type="match status" value="1"/>
</dbReference>
<evidence type="ECO:0000313" key="11">
    <source>
        <dbReference type="EMBL" id="CAF0854964.1"/>
    </source>
</evidence>
<dbReference type="GO" id="GO:0005886">
    <property type="term" value="C:plasma membrane"/>
    <property type="evidence" value="ECO:0007669"/>
    <property type="project" value="TreeGrafter"/>
</dbReference>
<evidence type="ECO:0000313" key="12">
    <source>
        <dbReference type="EMBL" id="CAF1149600.1"/>
    </source>
</evidence>
<keyword evidence="4" id="KW-1015">Disulfide bond</keyword>